<gene>
    <name evidence="4" type="ORF">BOKJ2_LOCUS11946</name>
</gene>
<dbReference type="Proteomes" id="UP000614601">
    <property type="component" value="Unassembled WGS sequence"/>
</dbReference>
<organism evidence="4 5">
    <name type="scientific">Bursaphelenchus okinawaensis</name>
    <dbReference type="NCBI Taxonomy" id="465554"/>
    <lineage>
        <taxon>Eukaryota</taxon>
        <taxon>Metazoa</taxon>
        <taxon>Ecdysozoa</taxon>
        <taxon>Nematoda</taxon>
        <taxon>Chromadorea</taxon>
        <taxon>Rhabditida</taxon>
        <taxon>Tylenchina</taxon>
        <taxon>Tylenchomorpha</taxon>
        <taxon>Aphelenchoidea</taxon>
        <taxon>Aphelenchoididae</taxon>
        <taxon>Bursaphelenchus</taxon>
    </lineage>
</organism>
<name>A0A811LG75_9BILA</name>
<dbReference type="AlphaFoldDB" id="A0A811LG75"/>
<dbReference type="CDD" id="cd08023">
    <property type="entry name" value="GH16_laminarinase_like"/>
    <property type="match status" value="1"/>
</dbReference>
<reference evidence="4" key="1">
    <citation type="submission" date="2020-09" db="EMBL/GenBank/DDBJ databases">
        <authorList>
            <person name="Kikuchi T."/>
        </authorList>
    </citation>
    <scope>NUCLEOTIDE SEQUENCE</scope>
    <source>
        <strain evidence="4">SH1</strain>
    </source>
</reference>
<feature type="domain" description="GH16" evidence="3">
    <location>
        <begin position="1"/>
        <end position="255"/>
    </location>
</feature>
<feature type="chain" id="PRO_5035595073" description="GH16 domain-containing protein" evidence="2">
    <location>
        <begin position="19"/>
        <end position="255"/>
    </location>
</feature>
<dbReference type="PROSITE" id="PS51762">
    <property type="entry name" value="GH16_2"/>
    <property type="match status" value="1"/>
</dbReference>
<dbReference type="Proteomes" id="UP000783686">
    <property type="component" value="Unassembled WGS sequence"/>
</dbReference>
<dbReference type="GO" id="GO:0004553">
    <property type="term" value="F:hydrolase activity, hydrolyzing O-glycosyl compounds"/>
    <property type="evidence" value="ECO:0007669"/>
    <property type="project" value="InterPro"/>
</dbReference>
<evidence type="ECO:0000256" key="2">
    <source>
        <dbReference type="SAM" id="SignalP"/>
    </source>
</evidence>
<comment type="similarity">
    <text evidence="1">Belongs to the glycosyl hydrolase 16 family.</text>
</comment>
<dbReference type="EMBL" id="CAJFDH010000005">
    <property type="protein sequence ID" value="CAD5226175.1"/>
    <property type="molecule type" value="Genomic_DNA"/>
</dbReference>
<evidence type="ECO:0000313" key="4">
    <source>
        <dbReference type="EMBL" id="CAD5226175.1"/>
    </source>
</evidence>
<keyword evidence="2" id="KW-0732">Signal</keyword>
<dbReference type="OrthoDB" id="5844354at2759"/>
<sequence length="255" mass="28972">MIPMTVKILLLCVAVVSAQNVIFEDNFDNIDGSKWLFEEGNGPGGWGNAELEYYTNRQENARIEDGHLVIEARREDYGGCAFTSARMITRGNFDFQYGTLEARIKIPNVQNGLWPAFWLLGAEGSTWPDQGEIDVLEYGSADSLNQGIGNRMLQGTFHWSNNGNQADYGKSKVMPNDMNDGFHTYKMEWNEQFIIMYVDDQEYVRIDITPLDVFKKRFYLILNLAVGGNYPNIHDPNAITAAPGQMWVDYIKVTQ</sequence>
<accession>A0A811LG75</accession>
<dbReference type="InterPro" id="IPR000757">
    <property type="entry name" value="Beta-glucanase-like"/>
</dbReference>
<protein>
    <recommendedName>
        <fullName evidence="3">GH16 domain-containing protein</fullName>
    </recommendedName>
</protein>
<keyword evidence="5" id="KW-1185">Reference proteome</keyword>
<evidence type="ECO:0000313" key="5">
    <source>
        <dbReference type="Proteomes" id="UP000614601"/>
    </source>
</evidence>
<evidence type="ECO:0000256" key="1">
    <source>
        <dbReference type="ARBA" id="ARBA00006865"/>
    </source>
</evidence>
<feature type="signal peptide" evidence="2">
    <location>
        <begin position="1"/>
        <end position="18"/>
    </location>
</feature>
<dbReference type="EMBL" id="CAJFCW020000005">
    <property type="protein sequence ID" value="CAG9121871.1"/>
    <property type="molecule type" value="Genomic_DNA"/>
</dbReference>
<dbReference type="PANTHER" id="PTHR10963">
    <property type="entry name" value="GLYCOSYL HYDROLASE-RELATED"/>
    <property type="match status" value="1"/>
</dbReference>
<proteinExistence type="inferred from homology"/>
<comment type="caution">
    <text evidence="4">The sequence shown here is derived from an EMBL/GenBank/DDBJ whole genome shotgun (WGS) entry which is preliminary data.</text>
</comment>
<dbReference type="SUPFAM" id="SSF49899">
    <property type="entry name" value="Concanavalin A-like lectins/glucanases"/>
    <property type="match status" value="1"/>
</dbReference>
<dbReference type="Pfam" id="PF00722">
    <property type="entry name" value="Glyco_hydro_16"/>
    <property type="match status" value="1"/>
</dbReference>
<dbReference type="PANTHER" id="PTHR10963:SF55">
    <property type="entry name" value="GLYCOSIDE HYDROLASE FAMILY 16 PROTEIN"/>
    <property type="match status" value="1"/>
</dbReference>
<dbReference type="InterPro" id="IPR050546">
    <property type="entry name" value="Glycosyl_Hydrlase_16"/>
</dbReference>
<evidence type="ECO:0000259" key="3">
    <source>
        <dbReference type="PROSITE" id="PS51762"/>
    </source>
</evidence>
<dbReference type="GO" id="GO:0005975">
    <property type="term" value="P:carbohydrate metabolic process"/>
    <property type="evidence" value="ECO:0007669"/>
    <property type="project" value="InterPro"/>
</dbReference>
<dbReference type="Gene3D" id="2.60.120.200">
    <property type="match status" value="1"/>
</dbReference>
<dbReference type="InterPro" id="IPR013320">
    <property type="entry name" value="ConA-like_dom_sf"/>
</dbReference>